<proteinExistence type="predicted"/>
<sequence>MFSYSKPYSRPSTNPRDPRTAEKLSTTLNYYKPIASSPEFCYTEDDHRAFDRDVMKEYNISSYNNPVPRHEDFCLSTQDRKRIHNKFMDKERQQLLSESTFNLNNSGSKILKVGLDVFEDCPCVKIQGKDRSIYFSKSAFESFLSELEDIVGAVKREEEDETFDLEDFHVRCCRKYKAARIISKKEIHCELYLGLVTLEKVIAMADYLRQKLNYLGNYLEGNDCPFKNFVEKVVDILDRRQQKDVSYNDLLTNLTTEPLVIHELVHKYPYFVIDKIEDYMQTYDDRFLYK</sequence>
<feature type="region of interest" description="Disordered" evidence="1">
    <location>
        <begin position="1"/>
        <end position="21"/>
    </location>
</feature>
<dbReference type="KEGG" id="ppyr:116158886"/>
<dbReference type="EMBL" id="GEZM01066064">
    <property type="protein sequence ID" value="JAV68217.1"/>
    <property type="molecule type" value="Transcribed_RNA"/>
</dbReference>
<accession>A0A1Y1L5X1</accession>
<organism evidence="2">
    <name type="scientific">Photinus pyralis</name>
    <name type="common">Common eastern firefly</name>
    <name type="synonym">Lampyris pyralis</name>
    <dbReference type="NCBI Taxonomy" id="7054"/>
    <lineage>
        <taxon>Eukaryota</taxon>
        <taxon>Metazoa</taxon>
        <taxon>Ecdysozoa</taxon>
        <taxon>Arthropoda</taxon>
        <taxon>Hexapoda</taxon>
        <taxon>Insecta</taxon>
        <taxon>Pterygota</taxon>
        <taxon>Neoptera</taxon>
        <taxon>Endopterygota</taxon>
        <taxon>Coleoptera</taxon>
        <taxon>Polyphaga</taxon>
        <taxon>Elateriformia</taxon>
        <taxon>Elateroidea</taxon>
        <taxon>Lampyridae</taxon>
        <taxon>Lampyrinae</taxon>
        <taxon>Photinus</taxon>
    </lineage>
</organism>
<name>A0A1Y1L5X1_PHOPY</name>
<reference evidence="2" key="1">
    <citation type="journal article" date="2016" name="Sci. Rep.">
        <title>Molecular characterization of firefly nuptial gifts: a multi-omics approach sheds light on postcopulatory sexual selection.</title>
        <authorList>
            <person name="Al-Wathiqui N."/>
            <person name="Fallon T.R."/>
            <person name="South A."/>
            <person name="Weng J.K."/>
            <person name="Lewis S.M."/>
        </authorList>
    </citation>
    <scope>NUCLEOTIDE SEQUENCE</scope>
</reference>
<protein>
    <submittedName>
        <fullName evidence="2">Uncharacterized protein</fullName>
    </submittedName>
</protein>
<dbReference type="RefSeq" id="XP_031327642.1">
    <property type="nucleotide sequence ID" value="XM_031471782.1"/>
</dbReference>
<dbReference type="AlphaFoldDB" id="A0A1Y1L5X1"/>
<dbReference type="GeneID" id="116158886"/>
<evidence type="ECO:0000313" key="2">
    <source>
        <dbReference type="EMBL" id="JAV68208.1"/>
    </source>
</evidence>
<dbReference type="OrthoDB" id="10253869at2759"/>
<dbReference type="EMBL" id="GEZM01066066">
    <property type="protein sequence ID" value="JAV68213.1"/>
    <property type="molecule type" value="Transcribed_RNA"/>
</dbReference>
<evidence type="ECO:0000256" key="1">
    <source>
        <dbReference type="SAM" id="MobiDB-lite"/>
    </source>
</evidence>
<dbReference type="EMBL" id="GEZM01066072">
    <property type="protein sequence ID" value="JAV68208.1"/>
    <property type="molecule type" value="Transcribed_RNA"/>
</dbReference>